<feature type="transmembrane region" description="Helical" evidence="7">
    <location>
        <begin position="78"/>
        <end position="99"/>
    </location>
</feature>
<evidence type="ECO:0000313" key="9">
    <source>
        <dbReference type="EMBL" id="SHN55310.1"/>
    </source>
</evidence>
<comment type="similarity">
    <text evidence="7">Belongs to the transglycosylase MltG family.</text>
</comment>
<dbReference type="GO" id="GO:0008932">
    <property type="term" value="F:lytic endotransglycosylase activity"/>
    <property type="evidence" value="ECO:0007669"/>
    <property type="project" value="UniProtKB-UniRule"/>
</dbReference>
<dbReference type="PANTHER" id="PTHR30518">
    <property type="entry name" value="ENDOLYTIC MUREIN TRANSGLYCOSYLASE"/>
    <property type="match status" value="1"/>
</dbReference>
<dbReference type="EC" id="4.2.2.29" evidence="7"/>
<keyword evidence="2 7" id="KW-0812">Transmembrane</keyword>
<evidence type="ECO:0000256" key="8">
    <source>
        <dbReference type="SAM" id="MobiDB-lite"/>
    </source>
</evidence>
<dbReference type="NCBIfam" id="TIGR00247">
    <property type="entry name" value="endolytic transglycosylase MltG"/>
    <property type="match status" value="1"/>
</dbReference>
<dbReference type="Proteomes" id="UP000186469">
    <property type="component" value="Unassembled WGS sequence"/>
</dbReference>
<dbReference type="GO" id="GO:0009252">
    <property type="term" value="P:peptidoglycan biosynthetic process"/>
    <property type="evidence" value="ECO:0007669"/>
    <property type="project" value="UniProtKB-UniRule"/>
</dbReference>
<dbReference type="PANTHER" id="PTHR30518:SF2">
    <property type="entry name" value="ENDOLYTIC MUREIN TRANSGLYCOSYLASE"/>
    <property type="match status" value="1"/>
</dbReference>
<evidence type="ECO:0000256" key="3">
    <source>
        <dbReference type="ARBA" id="ARBA00022989"/>
    </source>
</evidence>
<feature type="compositionally biased region" description="Basic and acidic residues" evidence="8">
    <location>
        <begin position="53"/>
        <end position="66"/>
    </location>
</feature>
<gene>
    <name evidence="7" type="primary">mltG</name>
    <name evidence="9" type="ORF">SAMN02745728_00656</name>
</gene>
<dbReference type="STRING" id="1121455.SAMN02745728_00656"/>
<name>A0A1M7SA26_9BACT</name>
<evidence type="ECO:0000256" key="7">
    <source>
        <dbReference type="HAMAP-Rule" id="MF_02065"/>
    </source>
</evidence>
<accession>A0A1M7SA26</accession>
<dbReference type="Gene3D" id="3.30.1490.480">
    <property type="entry name" value="Endolytic murein transglycosylase"/>
    <property type="match status" value="1"/>
</dbReference>
<keyword evidence="1 7" id="KW-1003">Cell membrane</keyword>
<evidence type="ECO:0000256" key="1">
    <source>
        <dbReference type="ARBA" id="ARBA00022475"/>
    </source>
</evidence>
<dbReference type="EMBL" id="FRDI01000003">
    <property type="protein sequence ID" value="SHN55310.1"/>
    <property type="molecule type" value="Genomic_DNA"/>
</dbReference>
<comment type="function">
    <text evidence="7">Functions as a peptidoglycan terminase that cleaves nascent peptidoglycan strands endolytically to terminate their elongation.</text>
</comment>
<dbReference type="GO" id="GO:0005886">
    <property type="term" value="C:plasma membrane"/>
    <property type="evidence" value="ECO:0007669"/>
    <property type="project" value="UniProtKB-SubCell"/>
</dbReference>
<sequence>MNTEEDKKNITKDDFEKEATKANVKNESLTEEQNDLQNQTLNANDTDDTDDTNDAKKNSEAEERPQVKPKKKGAFLRFIFRTFLMILFILLCIGAYVGYDAWRFMSTPAEKEGREVSIFVEPGTTLDQLAKVLLKEKVISDAFRFKLLAQIQKKSGLLKTGEFAVNSAWTPEQVLNHLIYGKPVLHRLVIREGLPYWEVAKIVEEAGFANATDFIAIVQDKQFLNKNYITFPTAEGFLFPSTYLLQKRPQIKKEDAEKLASLMIKTFWEKNLPLLKELVAQKNKEAGLEMTKKIAIETAIFLVNTDYSKGQFSGTNSTTPVIPISPISSVDNNNSLTINNSSILSGNTTQKPTALASGGNNTAKVISPSVLFQDKNKNVVNSTPEKTPEKNAMSVEIQEVINAIGVEKLNDLIILASLVEKETAVAEERPKVAGVYANRIAKKMTLDCDPTIIYGVGPSFQGSITKKQLNDAQNRYNTYQHAGMPPGPICSPGLASIKAALKPELHKYLFFVATGKPDGSHTFSENYDDHKKAVKIYRQTTR</sequence>
<protein>
    <recommendedName>
        <fullName evidence="7">Endolytic murein transglycosylase</fullName>
        <ecNumber evidence="7">4.2.2.29</ecNumber>
    </recommendedName>
    <alternativeName>
        <fullName evidence="7">Peptidoglycan lytic transglycosylase</fullName>
    </alternativeName>
    <alternativeName>
        <fullName evidence="7">Peptidoglycan polymerization terminase</fullName>
    </alternativeName>
</protein>
<dbReference type="RefSeq" id="WP_072696351.1">
    <property type="nucleotide sequence ID" value="NZ_FRDI01000003.1"/>
</dbReference>
<dbReference type="HAMAP" id="MF_02065">
    <property type="entry name" value="MltG"/>
    <property type="match status" value="1"/>
</dbReference>
<dbReference type="Gene3D" id="3.30.160.60">
    <property type="entry name" value="Classic Zinc Finger"/>
    <property type="match status" value="1"/>
</dbReference>
<evidence type="ECO:0000313" key="10">
    <source>
        <dbReference type="Proteomes" id="UP000186469"/>
    </source>
</evidence>
<dbReference type="AlphaFoldDB" id="A0A1M7SA26"/>
<evidence type="ECO:0000256" key="2">
    <source>
        <dbReference type="ARBA" id="ARBA00022692"/>
    </source>
</evidence>
<dbReference type="InterPro" id="IPR003770">
    <property type="entry name" value="MLTG-like"/>
</dbReference>
<dbReference type="Pfam" id="PF02618">
    <property type="entry name" value="YceG"/>
    <property type="match status" value="2"/>
</dbReference>
<evidence type="ECO:0000256" key="6">
    <source>
        <dbReference type="ARBA" id="ARBA00023316"/>
    </source>
</evidence>
<keyword evidence="3 7" id="KW-1133">Transmembrane helix</keyword>
<proteinExistence type="inferred from homology"/>
<keyword evidence="5 7" id="KW-0456">Lyase</keyword>
<feature type="site" description="Important for catalytic activity" evidence="7">
    <location>
        <position position="422"/>
    </location>
</feature>
<feature type="compositionally biased region" description="Basic and acidic residues" evidence="8">
    <location>
        <begin position="1"/>
        <end position="20"/>
    </location>
</feature>
<organism evidence="9 10">
    <name type="scientific">Desulfovibrio litoralis DSM 11393</name>
    <dbReference type="NCBI Taxonomy" id="1121455"/>
    <lineage>
        <taxon>Bacteria</taxon>
        <taxon>Pseudomonadati</taxon>
        <taxon>Thermodesulfobacteriota</taxon>
        <taxon>Desulfovibrionia</taxon>
        <taxon>Desulfovibrionales</taxon>
        <taxon>Desulfovibrionaceae</taxon>
        <taxon>Desulfovibrio</taxon>
    </lineage>
</organism>
<keyword evidence="6 7" id="KW-0961">Cell wall biogenesis/degradation</keyword>
<keyword evidence="4 7" id="KW-0472">Membrane</keyword>
<evidence type="ECO:0000256" key="5">
    <source>
        <dbReference type="ARBA" id="ARBA00023239"/>
    </source>
</evidence>
<reference evidence="9 10" key="1">
    <citation type="submission" date="2016-12" db="EMBL/GenBank/DDBJ databases">
        <authorList>
            <person name="Song W.-J."/>
            <person name="Kurnit D.M."/>
        </authorList>
    </citation>
    <scope>NUCLEOTIDE SEQUENCE [LARGE SCALE GENOMIC DNA]</scope>
    <source>
        <strain evidence="9 10">DSM 11393</strain>
    </source>
</reference>
<evidence type="ECO:0000256" key="4">
    <source>
        <dbReference type="ARBA" id="ARBA00023136"/>
    </source>
</evidence>
<comment type="subcellular location">
    <subcellularLocation>
        <location evidence="7">Cell membrane</location>
        <topology evidence="7">Single-pass membrane protein</topology>
    </subcellularLocation>
</comment>
<dbReference type="GO" id="GO:0071555">
    <property type="term" value="P:cell wall organization"/>
    <property type="evidence" value="ECO:0007669"/>
    <property type="project" value="UniProtKB-KW"/>
</dbReference>
<keyword evidence="10" id="KW-1185">Reference proteome</keyword>
<comment type="catalytic activity">
    <reaction evidence="7">
        <text>a peptidoglycan chain = a peptidoglycan chain with N-acetyl-1,6-anhydromuramyl-[peptide] at the reducing end + a peptidoglycan chain with N-acetylglucosamine at the non-reducing end.</text>
        <dbReference type="EC" id="4.2.2.29"/>
    </reaction>
</comment>
<feature type="region of interest" description="Disordered" evidence="8">
    <location>
        <begin position="1"/>
        <end position="66"/>
    </location>
</feature>